<evidence type="ECO:0000256" key="10">
    <source>
        <dbReference type="SAM" id="Phobius"/>
    </source>
</evidence>
<evidence type="ECO:0000256" key="1">
    <source>
        <dbReference type="ARBA" id="ARBA00004651"/>
    </source>
</evidence>
<evidence type="ECO:0000256" key="8">
    <source>
        <dbReference type="ARBA" id="ARBA00023170"/>
    </source>
</evidence>
<keyword evidence="5" id="KW-0552">Olfaction</keyword>
<dbReference type="EMBL" id="JABDTM020023691">
    <property type="protein sequence ID" value="KAH0814984.1"/>
    <property type="molecule type" value="Genomic_DNA"/>
</dbReference>
<evidence type="ECO:0000313" key="12">
    <source>
        <dbReference type="Proteomes" id="UP000719412"/>
    </source>
</evidence>
<evidence type="ECO:0000256" key="7">
    <source>
        <dbReference type="ARBA" id="ARBA00023136"/>
    </source>
</evidence>
<organism evidence="11 12">
    <name type="scientific">Tenebrio molitor</name>
    <name type="common">Yellow mealworm beetle</name>
    <dbReference type="NCBI Taxonomy" id="7067"/>
    <lineage>
        <taxon>Eukaryota</taxon>
        <taxon>Metazoa</taxon>
        <taxon>Ecdysozoa</taxon>
        <taxon>Arthropoda</taxon>
        <taxon>Hexapoda</taxon>
        <taxon>Insecta</taxon>
        <taxon>Pterygota</taxon>
        <taxon>Neoptera</taxon>
        <taxon>Endopterygota</taxon>
        <taxon>Coleoptera</taxon>
        <taxon>Polyphaga</taxon>
        <taxon>Cucujiformia</taxon>
        <taxon>Tenebrionidae</taxon>
        <taxon>Tenebrio</taxon>
    </lineage>
</organism>
<evidence type="ECO:0000256" key="3">
    <source>
        <dbReference type="ARBA" id="ARBA00022606"/>
    </source>
</evidence>
<keyword evidence="3" id="KW-0716">Sensory transduction</keyword>
<evidence type="ECO:0000256" key="2">
    <source>
        <dbReference type="ARBA" id="ARBA00022475"/>
    </source>
</evidence>
<comment type="caution">
    <text evidence="11">The sequence shown here is derived from an EMBL/GenBank/DDBJ whole genome shotgun (WGS) entry which is preliminary data.</text>
</comment>
<dbReference type="GO" id="GO:0005549">
    <property type="term" value="F:odorant binding"/>
    <property type="evidence" value="ECO:0007669"/>
    <property type="project" value="InterPro"/>
</dbReference>
<keyword evidence="2" id="KW-1003">Cell membrane</keyword>
<dbReference type="GO" id="GO:0007165">
    <property type="term" value="P:signal transduction"/>
    <property type="evidence" value="ECO:0007669"/>
    <property type="project" value="UniProtKB-KW"/>
</dbReference>
<name>A0A8J6HHX3_TENMO</name>
<feature type="transmembrane region" description="Helical" evidence="10">
    <location>
        <begin position="38"/>
        <end position="59"/>
    </location>
</feature>
<accession>A0A8J6HHX3</accession>
<dbReference type="GO" id="GO:0005886">
    <property type="term" value="C:plasma membrane"/>
    <property type="evidence" value="ECO:0007669"/>
    <property type="project" value="UniProtKB-SubCell"/>
</dbReference>
<keyword evidence="6 10" id="KW-1133">Transmembrane helix</keyword>
<evidence type="ECO:0000256" key="5">
    <source>
        <dbReference type="ARBA" id="ARBA00022725"/>
    </source>
</evidence>
<reference evidence="11" key="2">
    <citation type="submission" date="2021-08" db="EMBL/GenBank/DDBJ databases">
        <authorList>
            <person name="Eriksson T."/>
        </authorList>
    </citation>
    <scope>NUCLEOTIDE SEQUENCE</scope>
    <source>
        <strain evidence="11">Stoneville</strain>
        <tissue evidence="11">Whole head</tissue>
    </source>
</reference>
<keyword evidence="7 10" id="KW-0472">Membrane</keyword>
<dbReference type="PANTHER" id="PTHR21137">
    <property type="entry name" value="ODORANT RECEPTOR"/>
    <property type="match status" value="1"/>
</dbReference>
<dbReference type="Proteomes" id="UP000719412">
    <property type="component" value="Unassembled WGS sequence"/>
</dbReference>
<feature type="transmembrane region" description="Helical" evidence="10">
    <location>
        <begin position="168"/>
        <end position="198"/>
    </location>
</feature>
<keyword evidence="9" id="KW-0807">Transducer</keyword>
<reference evidence="11" key="1">
    <citation type="journal article" date="2020" name="J Insects Food Feed">
        <title>The yellow mealworm (Tenebrio molitor) genome: a resource for the emerging insects as food and feed industry.</title>
        <authorList>
            <person name="Eriksson T."/>
            <person name="Andere A."/>
            <person name="Kelstrup H."/>
            <person name="Emery V."/>
            <person name="Picard C."/>
        </authorList>
    </citation>
    <scope>NUCLEOTIDE SEQUENCE</scope>
    <source>
        <strain evidence="11">Stoneville</strain>
        <tissue evidence="11">Whole head</tissue>
    </source>
</reference>
<comment type="subcellular location">
    <subcellularLocation>
        <location evidence="1">Cell membrane</location>
        <topology evidence="1">Multi-pass membrane protein</topology>
    </subcellularLocation>
</comment>
<keyword evidence="4 10" id="KW-0812">Transmembrane</keyword>
<dbReference type="AlphaFoldDB" id="A0A8J6HHX3"/>
<dbReference type="InterPro" id="IPR004117">
    <property type="entry name" value="7tm6_olfct_rcpt"/>
</dbReference>
<feature type="transmembrane region" description="Helical" evidence="10">
    <location>
        <begin position="65"/>
        <end position="85"/>
    </location>
</feature>
<evidence type="ECO:0000256" key="6">
    <source>
        <dbReference type="ARBA" id="ARBA00022989"/>
    </source>
</evidence>
<dbReference type="Pfam" id="PF02949">
    <property type="entry name" value="7tm_6"/>
    <property type="match status" value="1"/>
</dbReference>
<evidence type="ECO:0000313" key="11">
    <source>
        <dbReference type="EMBL" id="KAH0814984.1"/>
    </source>
</evidence>
<keyword evidence="12" id="KW-1185">Reference proteome</keyword>
<gene>
    <name evidence="11" type="ORF">GEV33_007810</name>
</gene>
<feature type="transmembrane region" description="Helical" evidence="10">
    <location>
        <begin position="129"/>
        <end position="148"/>
    </location>
</feature>
<proteinExistence type="predicted"/>
<evidence type="ECO:0000256" key="9">
    <source>
        <dbReference type="ARBA" id="ARBA00023224"/>
    </source>
</evidence>
<dbReference type="PANTHER" id="PTHR21137:SF35">
    <property type="entry name" value="ODORANT RECEPTOR 19A-RELATED"/>
    <property type="match status" value="1"/>
</dbReference>
<dbReference type="GO" id="GO:0004984">
    <property type="term" value="F:olfactory receptor activity"/>
    <property type="evidence" value="ECO:0007669"/>
    <property type="project" value="InterPro"/>
</dbReference>
<protein>
    <submittedName>
        <fullName evidence="11">Uncharacterized protein</fullName>
    </submittedName>
</protein>
<keyword evidence="8" id="KW-0675">Receptor</keyword>
<sequence length="239" mass="27505">MAPHTDLFAAVNFVRKFLQISGHWPHTTLSIWSELRSFLSFASSLIFFATNIMEIVLHFSDFKDLAENLSVTTLVFAYIVKLLVFKLRRREFFCMIEIMANAKTFEPHGEAQRDFAKTMGERCILVMKIYSGICSVVVTLYACLSLSSETVLPVKFSYDFGSWVYGMYVFQMTAIMNSALNTVCLDMLAVCFMGTAIAQLQILEQKIHDLTKFDHEDYSPEEEKRRMKQCVVHHTDIIK</sequence>
<evidence type="ECO:0000256" key="4">
    <source>
        <dbReference type="ARBA" id="ARBA00022692"/>
    </source>
</evidence>